<feature type="domain" description="Histone deacetylase" evidence="5">
    <location>
        <begin position="21"/>
        <end position="310"/>
    </location>
</feature>
<evidence type="ECO:0000256" key="3">
    <source>
        <dbReference type="ARBA" id="ARBA00020218"/>
    </source>
</evidence>
<protein>
    <recommendedName>
        <fullName evidence="3">Acetoin utilization protein AcuC</fullName>
    </recommendedName>
</protein>
<evidence type="ECO:0000259" key="5">
    <source>
        <dbReference type="Pfam" id="PF00850"/>
    </source>
</evidence>
<dbReference type="InterPro" id="IPR023801">
    <property type="entry name" value="His_deacetylse_dom"/>
</dbReference>
<keyword evidence="4" id="KW-0006">Acetoin catabolism</keyword>
<dbReference type="UniPathway" id="UPA00040"/>
<dbReference type="GO" id="GO:0040029">
    <property type="term" value="P:epigenetic regulation of gene expression"/>
    <property type="evidence" value="ECO:0007669"/>
    <property type="project" value="TreeGrafter"/>
</dbReference>
<dbReference type="AlphaFoldDB" id="A0A0S2TIA5"/>
<evidence type="ECO:0000256" key="2">
    <source>
        <dbReference type="ARBA" id="ARBA00005947"/>
    </source>
</evidence>
<gene>
    <name evidence="6" type="ORF">Tel_16025</name>
</gene>
<name>A0A0S2TIA5_9GAMM</name>
<dbReference type="Gene3D" id="3.40.800.20">
    <property type="entry name" value="Histone deacetylase domain"/>
    <property type="match status" value="1"/>
</dbReference>
<dbReference type="PRINTS" id="PR01270">
    <property type="entry name" value="HDASUPER"/>
</dbReference>
<comment type="pathway">
    <text evidence="1">Ketone degradation; acetoin degradation.</text>
</comment>
<dbReference type="InterPro" id="IPR023696">
    <property type="entry name" value="Ureohydrolase_dom_sf"/>
</dbReference>
<sequence length="315" mass="33766">MSKLCVYLGETLGDYGFPNGHPFGPWRMQAFSEALDQAGLGPKITLRTPTPASQSEIERFHDHAYVEQVKRQSASGTGYLDDGDTPAFPGVYEAAATVVGSCLDAVAQIMRGACGPAFVPIAGLHHARRDRAAGFCVFNDCGVVIETLLQQYGLAKIAYVDIDAHHGDGVYYGFEHEPRVIIADIHEDGHYLYPGTGRSDETGTGAAEKTKLNLPLPPNAGATAFFEAWGQVESFITAAEPEFILLQCGVDSLAGDPLTHLQFSPQCHRHAARRLNSLAQRFAPGRLLAVGGGGYEKANIQAGWTALVEGLLDPV</sequence>
<dbReference type="EMBL" id="CP013099">
    <property type="protein sequence ID" value="ALP54901.1"/>
    <property type="molecule type" value="Genomic_DNA"/>
</dbReference>
<accession>A0A0S2TIA5</accession>
<dbReference type="GO" id="GO:0004407">
    <property type="term" value="F:histone deacetylase activity"/>
    <property type="evidence" value="ECO:0007669"/>
    <property type="project" value="TreeGrafter"/>
</dbReference>
<reference evidence="6" key="1">
    <citation type="submission" date="2015-10" db="EMBL/GenBank/DDBJ databases">
        <title>Description of Candidatus Tenderia electrophaga gen. nov, sp. nov., an Uncultivated Electroautotroph from a Biocathode Enrichment.</title>
        <authorList>
            <person name="Eddie B.J."/>
            <person name="Malanoski A.P."/>
            <person name="Wang Z."/>
            <person name="Hall R.J."/>
            <person name="Oh S.D."/>
            <person name="Heiner C."/>
            <person name="Lin B."/>
            <person name="Strycharz-Glaven S.M."/>
        </authorList>
    </citation>
    <scope>NUCLEOTIDE SEQUENCE [LARGE SCALE GENOMIC DNA]</scope>
    <source>
        <strain evidence="6">NRL1</strain>
    </source>
</reference>
<dbReference type="GO" id="GO:0045150">
    <property type="term" value="P:acetoin catabolic process"/>
    <property type="evidence" value="ECO:0007669"/>
    <property type="project" value="UniProtKB-UniPathway"/>
</dbReference>
<dbReference type="InterPro" id="IPR000286">
    <property type="entry name" value="HDACs"/>
</dbReference>
<dbReference type="InterPro" id="IPR037138">
    <property type="entry name" value="His_deacetylse_dom_sf"/>
</dbReference>
<proteinExistence type="inferred from homology"/>
<organism evidence="6 7">
    <name type="scientific">Candidatus Tenderia electrophaga</name>
    <dbReference type="NCBI Taxonomy" id="1748243"/>
    <lineage>
        <taxon>Bacteria</taxon>
        <taxon>Pseudomonadati</taxon>
        <taxon>Pseudomonadota</taxon>
        <taxon>Gammaproteobacteria</taxon>
        <taxon>Candidatus Tenderiales</taxon>
        <taxon>Candidatus Tenderiaceae</taxon>
        <taxon>Candidatus Tenderia</taxon>
    </lineage>
</organism>
<dbReference type="Pfam" id="PF00850">
    <property type="entry name" value="Hist_deacetyl"/>
    <property type="match status" value="1"/>
</dbReference>
<dbReference type="SUPFAM" id="SSF52768">
    <property type="entry name" value="Arginase/deacetylase"/>
    <property type="match status" value="1"/>
</dbReference>
<dbReference type="STRING" id="1748243.Tel_16025"/>
<dbReference type="PANTHER" id="PTHR10625:SF10">
    <property type="entry name" value="HISTONE DEACETYLASE HDAC1"/>
    <property type="match status" value="1"/>
</dbReference>
<evidence type="ECO:0000256" key="1">
    <source>
        <dbReference type="ARBA" id="ARBA00005101"/>
    </source>
</evidence>
<dbReference type="KEGG" id="tee:Tel_16025"/>
<dbReference type="Proteomes" id="UP000055136">
    <property type="component" value="Chromosome"/>
</dbReference>
<evidence type="ECO:0000313" key="6">
    <source>
        <dbReference type="EMBL" id="ALP54901.1"/>
    </source>
</evidence>
<evidence type="ECO:0000313" key="7">
    <source>
        <dbReference type="Proteomes" id="UP000055136"/>
    </source>
</evidence>
<dbReference type="InterPro" id="IPR003085">
    <property type="entry name" value="AcuC"/>
</dbReference>
<dbReference type="CDD" id="cd09994">
    <property type="entry name" value="HDAC_AcuC_like"/>
    <property type="match status" value="1"/>
</dbReference>
<keyword evidence="7" id="KW-1185">Reference proteome</keyword>
<evidence type="ECO:0000256" key="4">
    <source>
        <dbReference type="ARBA" id="ARBA00022627"/>
    </source>
</evidence>
<dbReference type="PANTHER" id="PTHR10625">
    <property type="entry name" value="HISTONE DEACETYLASE HDAC1-RELATED"/>
    <property type="match status" value="1"/>
</dbReference>
<comment type="similarity">
    <text evidence="2">Belongs to the histone deacetylase family.</text>
</comment>